<dbReference type="GO" id="GO:0005506">
    <property type="term" value="F:iron ion binding"/>
    <property type="evidence" value="ECO:0007669"/>
    <property type="project" value="InterPro"/>
</dbReference>
<reference evidence="7" key="1">
    <citation type="submission" date="2019-10" db="EMBL/GenBank/DDBJ databases">
        <authorList>
            <consortium name="DOE Joint Genome Institute"/>
            <person name="Kuo A."/>
            <person name="Miyauchi S."/>
            <person name="Kiss E."/>
            <person name="Drula E."/>
            <person name="Kohler A."/>
            <person name="Sanchez-Garcia M."/>
            <person name="Andreopoulos B."/>
            <person name="Barry K.W."/>
            <person name="Bonito G."/>
            <person name="Buee M."/>
            <person name="Carver A."/>
            <person name="Chen C."/>
            <person name="Cichocki N."/>
            <person name="Clum A."/>
            <person name="Culley D."/>
            <person name="Crous P.W."/>
            <person name="Fauchery L."/>
            <person name="Girlanda M."/>
            <person name="Hayes R."/>
            <person name="Keri Z."/>
            <person name="LaButti K."/>
            <person name="Lipzen A."/>
            <person name="Lombard V."/>
            <person name="Magnuson J."/>
            <person name="Maillard F."/>
            <person name="Morin E."/>
            <person name="Murat C."/>
            <person name="Nolan M."/>
            <person name="Ohm R."/>
            <person name="Pangilinan J."/>
            <person name="Pereira M."/>
            <person name="Perotto S."/>
            <person name="Peter M."/>
            <person name="Riley R."/>
            <person name="Sitrit Y."/>
            <person name="Stielow B."/>
            <person name="Szollosi G."/>
            <person name="Zifcakova L."/>
            <person name="Stursova M."/>
            <person name="Spatafora J.W."/>
            <person name="Tedersoo L."/>
            <person name="Vaario L.-M."/>
            <person name="Yamada A."/>
            <person name="Yan M."/>
            <person name="Wang P."/>
            <person name="Xu J."/>
            <person name="Bruns T."/>
            <person name="Baldrian P."/>
            <person name="Vilgalys R."/>
            <person name="Henrissat B."/>
            <person name="Grigoriev I.V."/>
            <person name="Hibbett D."/>
            <person name="Nagy L.G."/>
            <person name="Martin F.M."/>
        </authorList>
    </citation>
    <scope>NUCLEOTIDE SEQUENCE</scope>
    <source>
        <strain evidence="7">Prilba</strain>
    </source>
</reference>
<evidence type="ECO:0000313" key="7">
    <source>
        <dbReference type="EMBL" id="KAF8474477.1"/>
    </source>
</evidence>
<keyword evidence="6" id="KW-0503">Monooxygenase</keyword>
<dbReference type="SUPFAM" id="SSF48264">
    <property type="entry name" value="Cytochrome P450"/>
    <property type="match status" value="1"/>
</dbReference>
<reference evidence="7" key="2">
    <citation type="journal article" date="2020" name="Nat. Commun.">
        <title>Large-scale genome sequencing of mycorrhizal fungi provides insights into the early evolution of symbiotic traits.</title>
        <authorList>
            <person name="Miyauchi S."/>
            <person name="Kiss E."/>
            <person name="Kuo A."/>
            <person name="Drula E."/>
            <person name="Kohler A."/>
            <person name="Sanchez-Garcia M."/>
            <person name="Morin E."/>
            <person name="Andreopoulos B."/>
            <person name="Barry K.W."/>
            <person name="Bonito G."/>
            <person name="Buee M."/>
            <person name="Carver A."/>
            <person name="Chen C."/>
            <person name="Cichocki N."/>
            <person name="Clum A."/>
            <person name="Culley D."/>
            <person name="Crous P.W."/>
            <person name="Fauchery L."/>
            <person name="Girlanda M."/>
            <person name="Hayes R.D."/>
            <person name="Keri Z."/>
            <person name="LaButti K."/>
            <person name="Lipzen A."/>
            <person name="Lombard V."/>
            <person name="Magnuson J."/>
            <person name="Maillard F."/>
            <person name="Murat C."/>
            <person name="Nolan M."/>
            <person name="Ohm R.A."/>
            <person name="Pangilinan J."/>
            <person name="Pereira M.F."/>
            <person name="Perotto S."/>
            <person name="Peter M."/>
            <person name="Pfister S."/>
            <person name="Riley R."/>
            <person name="Sitrit Y."/>
            <person name="Stielow J.B."/>
            <person name="Szollosi G."/>
            <person name="Zifcakova L."/>
            <person name="Stursova M."/>
            <person name="Spatafora J.W."/>
            <person name="Tedersoo L."/>
            <person name="Vaario L.M."/>
            <person name="Yamada A."/>
            <person name="Yan M."/>
            <person name="Wang P."/>
            <person name="Xu J."/>
            <person name="Bruns T."/>
            <person name="Baldrian P."/>
            <person name="Vilgalys R."/>
            <person name="Dunand C."/>
            <person name="Henrissat B."/>
            <person name="Grigoriev I.V."/>
            <person name="Hibbett D."/>
            <person name="Nagy L.G."/>
            <person name="Martin F.M."/>
        </authorList>
    </citation>
    <scope>NUCLEOTIDE SEQUENCE</scope>
    <source>
        <strain evidence="7">Prilba</strain>
    </source>
</reference>
<evidence type="ECO:0000256" key="5">
    <source>
        <dbReference type="PIRSR" id="PIRSR602401-1"/>
    </source>
</evidence>
<evidence type="ECO:0000256" key="6">
    <source>
        <dbReference type="RuleBase" id="RU000461"/>
    </source>
</evidence>
<evidence type="ECO:0000256" key="3">
    <source>
        <dbReference type="ARBA" id="ARBA00022723"/>
    </source>
</evidence>
<evidence type="ECO:0000256" key="2">
    <source>
        <dbReference type="ARBA" id="ARBA00022617"/>
    </source>
</evidence>
<gene>
    <name evidence="7" type="ORF">DFH94DRAFT_132638</name>
</gene>
<organism evidence="7 8">
    <name type="scientific">Russula ochroleuca</name>
    <dbReference type="NCBI Taxonomy" id="152965"/>
    <lineage>
        <taxon>Eukaryota</taxon>
        <taxon>Fungi</taxon>
        <taxon>Dikarya</taxon>
        <taxon>Basidiomycota</taxon>
        <taxon>Agaricomycotina</taxon>
        <taxon>Agaricomycetes</taxon>
        <taxon>Russulales</taxon>
        <taxon>Russulaceae</taxon>
        <taxon>Russula</taxon>
    </lineage>
</organism>
<protein>
    <submittedName>
        <fullName evidence="7">Cytochrome P450</fullName>
    </submittedName>
</protein>
<dbReference type="OrthoDB" id="1055148at2759"/>
<comment type="similarity">
    <text evidence="1 6">Belongs to the cytochrome P450 family.</text>
</comment>
<dbReference type="InterPro" id="IPR036396">
    <property type="entry name" value="Cyt_P450_sf"/>
</dbReference>
<keyword evidence="8" id="KW-1185">Reference proteome</keyword>
<sequence>MHPFGLIALLQFLWEHEIPSLFVLVALGLLLSVVFLCYRNQTCQDAPATLPHFTLSHIASFMKQRHDFLAWGFKVTNQRLFQFRLLRNNVVVVSGEQGRKDFFNAKGLDIHEAFAILTGDLPLLYGVTTERRRQLVAKMYKRLSNVQRNERLTDLIPEVLNDCRRHLQSWEKAGSLDPFEKIYELTFQATVRCLTCTEIADEPKLVARCKQLFEQVERGITPATVLFPWFPSPSMVMRARATKQLYDIIVNTMKVRKQSGVPRNDTLQIFLDSEDELATVMGFMMGFVTAGSRTTGTSASWLFIYLGCHPKWRHEARAEVKKLITSHSLETVSECNSNSPPRDSSSTALSSIPLSAWENETPVLDTLIREAIRLSQAYVASRRNIGPDMYIDGKVIPTGALVVYPVADVHLDPTLYPDPWKFDPARPQPKCNLTYLGWGGGRTTCIGSRLARLNIKLIAALLLVDFDFDTVDVSGGIVDSPPKPNWNDPVTCRPAQGQVFLKYKRLDNPEPPSS</sequence>
<evidence type="ECO:0000256" key="4">
    <source>
        <dbReference type="ARBA" id="ARBA00023004"/>
    </source>
</evidence>
<dbReference type="InterPro" id="IPR002401">
    <property type="entry name" value="Cyt_P450_E_grp-I"/>
</dbReference>
<dbReference type="AlphaFoldDB" id="A0A9P5JZT1"/>
<dbReference type="PROSITE" id="PS00086">
    <property type="entry name" value="CYTOCHROME_P450"/>
    <property type="match status" value="1"/>
</dbReference>
<dbReference type="PRINTS" id="PR00463">
    <property type="entry name" value="EP450I"/>
</dbReference>
<dbReference type="Gene3D" id="1.10.630.10">
    <property type="entry name" value="Cytochrome P450"/>
    <property type="match status" value="1"/>
</dbReference>
<keyword evidence="3 5" id="KW-0479">Metal-binding</keyword>
<dbReference type="GO" id="GO:0004497">
    <property type="term" value="F:monooxygenase activity"/>
    <property type="evidence" value="ECO:0007669"/>
    <property type="project" value="UniProtKB-KW"/>
</dbReference>
<feature type="binding site" description="axial binding residue" evidence="5">
    <location>
        <position position="445"/>
    </location>
    <ligand>
        <name>heme</name>
        <dbReference type="ChEBI" id="CHEBI:30413"/>
    </ligand>
    <ligandPart>
        <name>Fe</name>
        <dbReference type="ChEBI" id="CHEBI:18248"/>
    </ligandPart>
</feature>
<dbReference type="PRINTS" id="PR00385">
    <property type="entry name" value="P450"/>
</dbReference>
<name>A0A9P5JZT1_9AGAM</name>
<dbReference type="GO" id="GO:0016705">
    <property type="term" value="F:oxidoreductase activity, acting on paired donors, with incorporation or reduction of molecular oxygen"/>
    <property type="evidence" value="ECO:0007669"/>
    <property type="project" value="InterPro"/>
</dbReference>
<accession>A0A9P5JZT1</accession>
<comment type="cofactor">
    <cofactor evidence="5">
        <name>heme</name>
        <dbReference type="ChEBI" id="CHEBI:30413"/>
    </cofactor>
</comment>
<keyword evidence="6" id="KW-0560">Oxidoreductase</keyword>
<dbReference type="EMBL" id="WHVB01000017">
    <property type="protein sequence ID" value="KAF8474477.1"/>
    <property type="molecule type" value="Genomic_DNA"/>
</dbReference>
<dbReference type="CDD" id="cd00302">
    <property type="entry name" value="cytochrome_P450"/>
    <property type="match status" value="1"/>
</dbReference>
<comment type="caution">
    <text evidence="7">The sequence shown here is derived from an EMBL/GenBank/DDBJ whole genome shotgun (WGS) entry which is preliminary data.</text>
</comment>
<dbReference type="Proteomes" id="UP000759537">
    <property type="component" value="Unassembled WGS sequence"/>
</dbReference>
<dbReference type="PANTHER" id="PTHR24304:SF2">
    <property type="entry name" value="24-HYDROXYCHOLESTEROL 7-ALPHA-HYDROXYLASE"/>
    <property type="match status" value="1"/>
</dbReference>
<dbReference type="GO" id="GO:0020037">
    <property type="term" value="F:heme binding"/>
    <property type="evidence" value="ECO:0007669"/>
    <property type="project" value="InterPro"/>
</dbReference>
<dbReference type="Pfam" id="PF00067">
    <property type="entry name" value="p450"/>
    <property type="match status" value="1"/>
</dbReference>
<dbReference type="InterPro" id="IPR050529">
    <property type="entry name" value="CYP450_sterol_14alpha_dmase"/>
</dbReference>
<dbReference type="PANTHER" id="PTHR24304">
    <property type="entry name" value="CYTOCHROME P450 FAMILY 7"/>
    <property type="match status" value="1"/>
</dbReference>
<keyword evidence="4 5" id="KW-0408">Iron</keyword>
<proteinExistence type="inferred from homology"/>
<dbReference type="InterPro" id="IPR017972">
    <property type="entry name" value="Cyt_P450_CS"/>
</dbReference>
<evidence type="ECO:0000313" key="8">
    <source>
        <dbReference type="Proteomes" id="UP000759537"/>
    </source>
</evidence>
<evidence type="ECO:0000256" key="1">
    <source>
        <dbReference type="ARBA" id="ARBA00010617"/>
    </source>
</evidence>
<keyword evidence="2 5" id="KW-0349">Heme</keyword>
<dbReference type="InterPro" id="IPR001128">
    <property type="entry name" value="Cyt_P450"/>
</dbReference>